<dbReference type="Proteomes" id="UP000791080">
    <property type="component" value="Unassembled WGS sequence"/>
</dbReference>
<dbReference type="InterPro" id="IPR050721">
    <property type="entry name" value="Trk_Ktr_HKT_K-transport"/>
</dbReference>
<dbReference type="Gene3D" id="3.30.70.1450">
    <property type="entry name" value="Regulator of K+ conductance, C-terminal domain"/>
    <property type="match status" value="1"/>
</dbReference>
<sequence>MARKRQRRKPPSGHRVLVIGLGRFGGSLALELANRGWEVLGLDNDARVVQDFRQQLTHTMVVDSTDVEALRQVGAQEHRRAVVGIGTDLEASILTTSLLVDLGVPNIWAKAINRQHGRILEQIGAHHVVLPEHDMGERVAHLVTGRMLDFIEFEDDFALAKTVAPAEATDLPLGESRLRAKYGVTVVSIKREGADFTYATADTVIRRDDVLIVAGRTNDVERFSELV</sequence>
<feature type="domain" description="RCK C-terminal" evidence="2">
    <location>
        <begin position="145"/>
        <end position="227"/>
    </location>
</feature>
<proteinExistence type="predicted"/>
<dbReference type="InterPro" id="IPR036721">
    <property type="entry name" value="RCK_C_sf"/>
</dbReference>
<keyword evidence="4" id="KW-1185">Reference proteome</keyword>
<dbReference type="PANTHER" id="PTHR43833">
    <property type="entry name" value="POTASSIUM CHANNEL PROTEIN 2-RELATED-RELATED"/>
    <property type="match status" value="1"/>
</dbReference>
<evidence type="ECO:0000259" key="2">
    <source>
        <dbReference type="PROSITE" id="PS51202"/>
    </source>
</evidence>
<dbReference type="InterPro" id="IPR006037">
    <property type="entry name" value="RCK_C"/>
</dbReference>
<dbReference type="Gene3D" id="3.40.50.720">
    <property type="entry name" value="NAD(P)-binding Rossmann-like Domain"/>
    <property type="match status" value="1"/>
</dbReference>
<dbReference type="RefSeq" id="WP_211237498.1">
    <property type="nucleotide sequence ID" value="NZ_AUBJ02000001.1"/>
</dbReference>
<evidence type="ECO:0000313" key="3">
    <source>
        <dbReference type="EMBL" id="MCP2331694.1"/>
    </source>
</evidence>
<protein>
    <submittedName>
        <fullName evidence="3">Trk system potassium uptake protein TrkA</fullName>
    </submittedName>
</protein>
<dbReference type="InterPro" id="IPR003148">
    <property type="entry name" value="RCK_N"/>
</dbReference>
<dbReference type="InterPro" id="IPR036291">
    <property type="entry name" value="NAD(P)-bd_dom_sf"/>
</dbReference>
<dbReference type="EMBL" id="AUBJ02000001">
    <property type="protein sequence ID" value="MCP2331694.1"/>
    <property type="molecule type" value="Genomic_DNA"/>
</dbReference>
<dbReference type="Pfam" id="PF02254">
    <property type="entry name" value="TrkA_N"/>
    <property type="match status" value="1"/>
</dbReference>
<organism evidence="3 4">
    <name type="scientific">Actinoalloteichus caeruleus DSM 43889</name>
    <dbReference type="NCBI Taxonomy" id="1120930"/>
    <lineage>
        <taxon>Bacteria</taxon>
        <taxon>Bacillati</taxon>
        <taxon>Actinomycetota</taxon>
        <taxon>Actinomycetes</taxon>
        <taxon>Pseudonocardiales</taxon>
        <taxon>Pseudonocardiaceae</taxon>
        <taxon>Actinoalloteichus</taxon>
        <taxon>Actinoalloteichus cyanogriseus</taxon>
    </lineage>
</organism>
<reference evidence="3 4" key="1">
    <citation type="submission" date="2022-06" db="EMBL/GenBank/DDBJ databases">
        <title>Genomic Encyclopedia of Type Strains, Phase I: the one thousand microbial genomes (KMG-I) project.</title>
        <authorList>
            <person name="Kyrpides N."/>
        </authorList>
    </citation>
    <scope>NUCLEOTIDE SEQUENCE [LARGE SCALE GENOMIC DNA]</scope>
    <source>
        <strain evidence="3 4">DSM 43889</strain>
    </source>
</reference>
<gene>
    <name evidence="3" type="ORF">G443_001964</name>
</gene>
<evidence type="ECO:0000259" key="1">
    <source>
        <dbReference type="PROSITE" id="PS51201"/>
    </source>
</evidence>
<dbReference type="PANTHER" id="PTHR43833:SF7">
    <property type="entry name" value="KTR SYSTEM POTASSIUM UPTAKE PROTEIN C"/>
    <property type="match status" value="1"/>
</dbReference>
<comment type="caution">
    <text evidence="3">The sequence shown here is derived from an EMBL/GenBank/DDBJ whole genome shotgun (WGS) entry which is preliminary data.</text>
</comment>
<dbReference type="SUPFAM" id="SSF116726">
    <property type="entry name" value="TrkA C-terminal domain-like"/>
    <property type="match status" value="1"/>
</dbReference>
<dbReference type="PROSITE" id="PS51202">
    <property type="entry name" value="RCK_C"/>
    <property type="match status" value="1"/>
</dbReference>
<dbReference type="PROSITE" id="PS51201">
    <property type="entry name" value="RCK_N"/>
    <property type="match status" value="1"/>
</dbReference>
<dbReference type="Pfam" id="PF02080">
    <property type="entry name" value="TrkA_C"/>
    <property type="match status" value="1"/>
</dbReference>
<dbReference type="SUPFAM" id="SSF51735">
    <property type="entry name" value="NAD(P)-binding Rossmann-fold domains"/>
    <property type="match status" value="1"/>
</dbReference>
<name>A0ABT1JHM0_ACTCY</name>
<evidence type="ECO:0000313" key="4">
    <source>
        <dbReference type="Proteomes" id="UP000791080"/>
    </source>
</evidence>
<feature type="domain" description="RCK N-terminal" evidence="1">
    <location>
        <begin position="13"/>
        <end position="130"/>
    </location>
</feature>
<accession>A0ABT1JHM0</accession>